<keyword evidence="3 5" id="KW-0378">Hydrolase</keyword>
<dbReference type="PANTHER" id="PTHR46470">
    <property type="entry name" value="N-ACYLNEURAMINATE-9-PHOSPHATASE"/>
    <property type="match status" value="1"/>
</dbReference>
<dbReference type="EC" id="3.1.3.18" evidence="5"/>
<dbReference type="SFLD" id="SFLDG01129">
    <property type="entry name" value="C1.5:_HAD__Beta-PGM__Phosphata"/>
    <property type="match status" value="1"/>
</dbReference>
<comment type="cofactor">
    <cofactor evidence="1">
        <name>Mg(2+)</name>
        <dbReference type="ChEBI" id="CHEBI:18420"/>
    </cofactor>
</comment>
<proteinExistence type="predicted"/>
<protein>
    <submittedName>
        <fullName evidence="5">Phosphoglycolate phosphatase</fullName>
        <ecNumber evidence="5">3.1.3.18</ecNumber>
    </submittedName>
</protein>
<sequence length="235" mass="27028">MSKGMIRAVLFDLDETLMNRRRALDVFIDRLIRDYGHSFGLQDSERIRHIVREADQGGYRAKRDVYQELVLQLRWRGAPSEEHYADYWRRVYPVCAQPEYGMRETLHFFRSQGLRLGLVTNGQSQVQQAKIDILGIRESFHSIVVSEGAGCKKPDAAIFTMALEELGVNPSDAWYVGDHPRNDVYGAFQAGLFAVWKQGVRQWDVTLDVRPDAVITELSELAPLYLSFNQEKAKF</sequence>
<dbReference type="PANTHER" id="PTHR46470:SF2">
    <property type="entry name" value="GLYCERALDEHYDE 3-PHOSPHATE PHOSPHATASE"/>
    <property type="match status" value="1"/>
</dbReference>
<dbReference type="RefSeq" id="WP_218100476.1">
    <property type="nucleotide sequence ID" value="NZ_CAJVCE010000012.1"/>
</dbReference>
<keyword evidence="6" id="KW-1185">Reference proteome</keyword>
<evidence type="ECO:0000313" key="6">
    <source>
        <dbReference type="Proteomes" id="UP000730618"/>
    </source>
</evidence>
<accession>A0ABM8VLB0</accession>
<dbReference type="GO" id="GO:0008967">
    <property type="term" value="F:phosphoglycolate phosphatase activity"/>
    <property type="evidence" value="ECO:0007669"/>
    <property type="project" value="UniProtKB-EC"/>
</dbReference>
<dbReference type="EMBL" id="CAJVCE010000012">
    <property type="protein sequence ID" value="CAG7648356.1"/>
    <property type="molecule type" value="Genomic_DNA"/>
</dbReference>
<keyword evidence="2" id="KW-0479">Metal-binding</keyword>
<comment type="caution">
    <text evidence="5">The sequence shown here is derived from an EMBL/GenBank/DDBJ whole genome shotgun (WGS) entry which is preliminary data.</text>
</comment>
<evidence type="ECO:0000256" key="3">
    <source>
        <dbReference type="ARBA" id="ARBA00022801"/>
    </source>
</evidence>
<gene>
    <name evidence="5" type="primary">gph_5</name>
    <name evidence="5" type="ORF">PAECIP111802_04189</name>
</gene>
<dbReference type="Proteomes" id="UP000730618">
    <property type="component" value="Unassembled WGS sequence"/>
</dbReference>
<dbReference type="InterPro" id="IPR051400">
    <property type="entry name" value="HAD-like_hydrolase"/>
</dbReference>
<dbReference type="SFLD" id="SFLDS00003">
    <property type="entry name" value="Haloacid_Dehalogenase"/>
    <property type="match status" value="1"/>
</dbReference>
<keyword evidence="4" id="KW-0460">Magnesium</keyword>
<evidence type="ECO:0000313" key="5">
    <source>
        <dbReference type="EMBL" id="CAG7648356.1"/>
    </source>
</evidence>
<evidence type="ECO:0000256" key="4">
    <source>
        <dbReference type="ARBA" id="ARBA00022842"/>
    </source>
</evidence>
<reference evidence="5 6" key="1">
    <citation type="submission" date="2021-06" db="EMBL/GenBank/DDBJ databases">
        <authorList>
            <person name="Criscuolo A."/>
        </authorList>
    </citation>
    <scope>NUCLEOTIDE SEQUENCE [LARGE SCALE GENOMIC DNA]</scope>
    <source>
        <strain evidence="6">CIP 111802</strain>
    </source>
</reference>
<organism evidence="5 6">
    <name type="scientific">Paenibacillus allorhizosphaerae</name>
    <dbReference type="NCBI Taxonomy" id="2849866"/>
    <lineage>
        <taxon>Bacteria</taxon>
        <taxon>Bacillati</taxon>
        <taxon>Bacillota</taxon>
        <taxon>Bacilli</taxon>
        <taxon>Bacillales</taxon>
        <taxon>Paenibacillaceae</taxon>
        <taxon>Paenibacillus</taxon>
    </lineage>
</organism>
<evidence type="ECO:0000256" key="2">
    <source>
        <dbReference type="ARBA" id="ARBA00022723"/>
    </source>
</evidence>
<dbReference type="InterPro" id="IPR006439">
    <property type="entry name" value="HAD-SF_hydro_IA"/>
</dbReference>
<name>A0ABM8VLB0_9BACL</name>
<evidence type="ECO:0000256" key="1">
    <source>
        <dbReference type="ARBA" id="ARBA00001946"/>
    </source>
</evidence>
<dbReference type="NCBIfam" id="TIGR01549">
    <property type="entry name" value="HAD-SF-IA-v1"/>
    <property type="match status" value="1"/>
</dbReference>
<dbReference type="Pfam" id="PF00702">
    <property type="entry name" value="Hydrolase"/>
    <property type="match status" value="1"/>
</dbReference>